<dbReference type="PANTHER" id="PTHR13213">
    <property type="entry name" value="MYB-BINDING PROTEIN 1A FAMILY MEMBER"/>
    <property type="match status" value="1"/>
</dbReference>
<protein>
    <submittedName>
        <fullName evidence="3">Uncharacterized protein</fullName>
    </submittedName>
</protein>
<comment type="subcellular location">
    <subcellularLocation>
        <location evidence="1">Nucleus</location>
    </subcellularLocation>
</comment>
<dbReference type="PANTHER" id="PTHR13213:SF2">
    <property type="entry name" value="MYB-BINDING PROTEIN 1A"/>
    <property type="match status" value="1"/>
</dbReference>
<dbReference type="GO" id="GO:0005730">
    <property type="term" value="C:nucleolus"/>
    <property type="evidence" value="ECO:0007669"/>
    <property type="project" value="InterPro"/>
</dbReference>
<name>L0PC74_PNEJI</name>
<evidence type="ECO:0000313" key="3">
    <source>
        <dbReference type="EMBL" id="CCJ29976.1"/>
    </source>
</evidence>
<proteinExistence type="predicted"/>
<dbReference type="GO" id="GO:0006355">
    <property type="term" value="P:regulation of DNA-templated transcription"/>
    <property type="evidence" value="ECO:0007669"/>
    <property type="project" value="InterPro"/>
</dbReference>
<dbReference type="STRING" id="1209962.L0PC74"/>
<dbReference type="InterPro" id="IPR007015">
    <property type="entry name" value="DNA_pol_V/MYBBP1A"/>
</dbReference>
<organism evidence="4">
    <name type="scientific">Pneumocystis jirovecii</name>
    <name type="common">Human pneumocystis pneumonia agent</name>
    <dbReference type="NCBI Taxonomy" id="42068"/>
    <lineage>
        <taxon>Eukaryota</taxon>
        <taxon>Fungi</taxon>
        <taxon>Dikarya</taxon>
        <taxon>Ascomycota</taxon>
        <taxon>Taphrinomycotina</taxon>
        <taxon>Pneumocystomycetes</taxon>
        <taxon>Pneumocystaceae</taxon>
        <taxon>Pneumocystis</taxon>
    </lineage>
</organism>
<evidence type="ECO:0000313" key="4">
    <source>
        <dbReference type="Proteomes" id="UP000010422"/>
    </source>
</evidence>
<dbReference type="VEuPathDB" id="FungiDB:PNEJI1_000541"/>
<dbReference type="GO" id="GO:0000182">
    <property type="term" value="F:rDNA binding"/>
    <property type="evidence" value="ECO:0007669"/>
    <property type="project" value="TreeGrafter"/>
</dbReference>
<evidence type="ECO:0000256" key="2">
    <source>
        <dbReference type="ARBA" id="ARBA00023242"/>
    </source>
</evidence>
<dbReference type="EMBL" id="CAKM01000227">
    <property type="protein sequence ID" value="CCJ29976.1"/>
    <property type="molecule type" value="Genomic_DNA"/>
</dbReference>
<sequence>MRCFINHLSNKDRYLNKISNKVLLCILSVADTRKETILPIIKSLLGPLGALNFDKITKTKLIESLISLSTEKELWDILQLLKTITCFPHSKDTKDIEQKRQISIDIMLITSG</sequence>
<comment type="caution">
    <text evidence="3">The sequence shown here is derived from an EMBL/GenBank/DDBJ whole genome shotgun (WGS) entry which is preliminary data.</text>
</comment>
<evidence type="ECO:0000256" key="1">
    <source>
        <dbReference type="ARBA" id="ARBA00004123"/>
    </source>
</evidence>
<dbReference type="AlphaFoldDB" id="L0PC74"/>
<dbReference type="Pfam" id="PF04931">
    <property type="entry name" value="DNA_pol_phi"/>
    <property type="match status" value="1"/>
</dbReference>
<accession>L0PC74</accession>
<dbReference type="Proteomes" id="UP000010422">
    <property type="component" value="Unassembled WGS sequence"/>
</dbReference>
<gene>
    <name evidence="3" type="ORF">PNEJI1_000541</name>
</gene>
<reference evidence="3 4" key="1">
    <citation type="journal article" date="2012" name="MBio">
        <title>De novo assembly of the Pneumocystis jirovecii genome from a single bronchoalveolar lavage fluid specimen from a patient.</title>
        <authorList>
            <person name="Cisse O.H."/>
            <person name="Pagni M."/>
            <person name="Hauser P.M."/>
        </authorList>
    </citation>
    <scope>NUCLEOTIDE SEQUENCE [LARGE SCALE GENOMIC DNA]</scope>
    <source>
        <strain evidence="3 4">SE8</strain>
    </source>
</reference>
<keyword evidence="2" id="KW-0539">Nucleus</keyword>
<dbReference type="InParanoid" id="L0PC74"/>